<organism evidence="4 5">
    <name type="scientific">Tothia fuscella</name>
    <dbReference type="NCBI Taxonomy" id="1048955"/>
    <lineage>
        <taxon>Eukaryota</taxon>
        <taxon>Fungi</taxon>
        <taxon>Dikarya</taxon>
        <taxon>Ascomycota</taxon>
        <taxon>Pezizomycotina</taxon>
        <taxon>Dothideomycetes</taxon>
        <taxon>Pleosporomycetidae</taxon>
        <taxon>Venturiales</taxon>
        <taxon>Cylindrosympodiaceae</taxon>
        <taxon>Tothia</taxon>
    </lineage>
</organism>
<dbReference type="Gene3D" id="3.50.4.10">
    <property type="entry name" value="Hepatocyte Growth Factor"/>
    <property type="match status" value="1"/>
</dbReference>
<name>A0A9P4U4E9_9PEZI</name>
<evidence type="ECO:0000259" key="2">
    <source>
        <dbReference type="Pfam" id="PF00024"/>
    </source>
</evidence>
<dbReference type="AlphaFoldDB" id="A0A9P4U4E9"/>
<feature type="region of interest" description="Disordered" evidence="1">
    <location>
        <begin position="1"/>
        <end position="36"/>
    </location>
</feature>
<dbReference type="Pfam" id="PF00024">
    <property type="entry name" value="PAN_1"/>
    <property type="match status" value="1"/>
</dbReference>
<evidence type="ECO:0000313" key="5">
    <source>
        <dbReference type="Proteomes" id="UP000800235"/>
    </source>
</evidence>
<dbReference type="EMBL" id="MU007009">
    <property type="protein sequence ID" value="KAF2436910.1"/>
    <property type="molecule type" value="Genomic_DNA"/>
</dbReference>
<proteinExistence type="predicted"/>
<feature type="domain" description="Apple" evidence="2">
    <location>
        <begin position="395"/>
        <end position="442"/>
    </location>
</feature>
<sequence>MGSTAGMNSNGNLKPTSTLPVAPAESTPPTCPRSNGLNYMMGNETDMIDCYTESSSSLLNTTYNGTFVDCIYHCGSNAQCEEASYFSGNGSSACTLHGAPANKTYIITSLSLVSGSTSLSAGIRTISSSLSTANPIVNPTAMRALRNGLLGFGSPAPQPTTTRATSLINLTSRNTSPSLGFVTSRATSTTSFSTSSIATVSMPFVSAAATISPSLINCTDSNGQNYTATSGVVFQIQCNADYAGHDIGSPLSGLTLEDCTDMCPILSDCVIAGISWDVVTGSKTCHLKNAIGPFTSTGNDWAAIRLDALAAASSASSVASMSTRTNVISSASSAASSLTRMSLVSSANSSEVTSTSGTISVPSSAPSNIPPPLTCPEFNGTSYSNGGDFYEIDCFKEYVLGGTILSTVTAMNIEQCIGQCSSTPGCVGVTFVPRGNTCALHNTLGAGISNWNRVGARLLGKALTSVSISSSLIFYISQSFQSIAERVGILNRVQRIQLGIVRPDWAVSDYVRYHHYNIATSGCFWFHLRCLRGAICWGSSI</sequence>
<evidence type="ECO:0000259" key="3">
    <source>
        <dbReference type="Pfam" id="PF14295"/>
    </source>
</evidence>
<dbReference type="Pfam" id="PF14295">
    <property type="entry name" value="PAN_4"/>
    <property type="match status" value="1"/>
</dbReference>
<evidence type="ECO:0000313" key="4">
    <source>
        <dbReference type="EMBL" id="KAF2436910.1"/>
    </source>
</evidence>
<dbReference type="OrthoDB" id="3778206at2759"/>
<evidence type="ECO:0000256" key="1">
    <source>
        <dbReference type="SAM" id="MobiDB-lite"/>
    </source>
</evidence>
<reference evidence="4" key="1">
    <citation type="journal article" date="2020" name="Stud. Mycol.">
        <title>101 Dothideomycetes genomes: a test case for predicting lifestyles and emergence of pathogens.</title>
        <authorList>
            <person name="Haridas S."/>
            <person name="Albert R."/>
            <person name="Binder M."/>
            <person name="Bloem J."/>
            <person name="Labutti K."/>
            <person name="Salamov A."/>
            <person name="Andreopoulos B."/>
            <person name="Baker S."/>
            <person name="Barry K."/>
            <person name="Bills G."/>
            <person name="Bluhm B."/>
            <person name="Cannon C."/>
            <person name="Castanera R."/>
            <person name="Culley D."/>
            <person name="Daum C."/>
            <person name="Ezra D."/>
            <person name="Gonzalez J."/>
            <person name="Henrissat B."/>
            <person name="Kuo A."/>
            <person name="Liang C."/>
            <person name="Lipzen A."/>
            <person name="Lutzoni F."/>
            <person name="Magnuson J."/>
            <person name="Mondo S."/>
            <person name="Nolan M."/>
            <person name="Ohm R."/>
            <person name="Pangilinan J."/>
            <person name="Park H.-J."/>
            <person name="Ramirez L."/>
            <person name="Alfaro M."/>
            <person name="Sun H."/>
            <person name="Tritt A."/>
            <person name="Yoshinaga Y."/>
            <person name="Zwiers L.-H."/>
            <person name="Turgeon B."/>
            <person name="Goodwin S."/>
            <person name="Spatafora J."/>
            <person name="Crous P."/>
            <person name="Grigoriev I."/>
        </authorList>
    </citation>
    <scope>NUCLEOTIDE SEQUENCE</scope>
    <source>
        <strain evidence="4">CBS 130266</strain>
    </source>
</reference>
<protein>
    <recommendedName>
        <fullName evidence="2 3">Apple domain-containing protein</fullName>
    </recommendedName>
</protein>
<dbReference type="InterPro" id="IPR003609">
    <property type="entry name" value="Pan_app"/>
</dbReference>
<accession>A0A9P4U4E9</accession>
<comment type="caution">
    <text evidence="4">The sequence shown here is derived from an EMBL/GenBank/DDBJ whole genome shotgun (WGS) entry which is preliminary data.</text>
</comment>
<dbReference type="Proteomes" id="UP000800235">
    <property type="component" value="Unassembled WGS sequence"/>
</dbReference>
<feature type="domain" description="Apple" evidence="3">
    <location>
        <begin position="240"/>
        <end position="288"/>
    </location>
</feature>
<keyword evidence="5" id="KW-1185">Reference proteome</keyword>
<gene>
    <name evidence="4" type="ORF">EJ08DRAFT_6512</name>
</gene>
<feature type="compositionally biased region" description="Polar residues" evidence="1">
    <location>
        <begin position="1"/>
        <end position="19"/>
    </location>
</feature>